<dbReference type="PROSITE" id="PS50056">
    <property type="entry name" value="TYR_PHOSPHATASE_2"/>
    <property type="match status" value="1"/>
</dbReference>
<dbReference type="PANTHER" id="PTHR19134:SF449">
    <property type="entry name" value="TYROSINE-PROTEIN PHOSPHATASE 1"/>
    <property type="match status" value="1"/>
</dbReference>
<dbReference type="OrthoDB" id="6407541at2759"/>
<protein>
    <submittedName>
        <fullName evidence="3">Receptor-type tyrosine-protein phosphatase F</fullName>
    </submittedName>
</protein>
<dbReference type="InterPro" id="IPR003595">
    <property type="entry name" value="Tyr_Pase_cat"/>
</dbReference>
<reference evidence="3" key="1">
    <citation type="submission" date="2021-10" db="EMBL/GenBank/DDBJ databases">
        <title>Tropical sea cucumber genome reveals ecological adaptation and Cuvierian tubules defense mechanism.</title>
        <authorList>
            <person name="Chen T."/>
        </authorList>
    </citation>
    <scope>NUCLEOTIDE SEQUENCE</scope>
    <source>
        <strain evidence="3">Nanhai2018</strain>
        <tissue evidence="3">Muscle</tissue>
    </source>
</reference>
<comment type="caution">
    <text evidence="3">The sequence shown here is derived from an EMBL/GenBank/DDBJ whole genome shotgun (WGS) entry which is preliminary data.</text>
</comment>
<dbReference type="InterPro" id="IPR029021">
    <property type="entry name" value="Prot-tyrosine_phosphatase-like"/>
</dbReference>
<dbReference type="InterPro" id="IPR050348">
    <property type="entry name" value="Protein-Tyr_Phosphatase"/>
</dbReference>
<evidence type="ECO:0000313" key="3">
    <source>
        <dbReference type="EMBL" id="KAJ8040291.1"/>
    </source>
</evidence>
<dbReference type="PROSITE" id="PS50055">
    <property type="entry name" value="TYR_PHOSPHATASE_PTP"/>
    <property type="match status" value="1"/>
</dbReference>
<keyword evidence="4" id="KW-1185">Reference proteome</keyword>
<feature type="domain" description="Tyrosine-protein phosphatase" evidence="1">
    <location>
        <begin position="1"/>
        <end position="133"/>
    </location>
</feature>
<dbReference type="PROSITE" id="PS00383">
    <property type="entry name" value="TYR_PHOSPHATASE_1"/>
    <property type="match status" value="1"/>
</dbReference>
<dbReference type="GO" id="GO:0004725">
    <property type="term" value="F:protein tyrosine phosphatase activity"/>
    <property type="evidence" value="ECO:0007669"/>
    <property type="project" value="InterPro"/>
</dbReference>
<name>A0A9Q1HCK0_HOLLE</name>
<proteinExistence type="predicted"/>
<dbReference type="Pfam" id="PF00102">
    <property type="entry name" value="Y_phosphatase"/>
    <property type="match status" value="1"/>
</dbReference>
<evidence type="ECO:0000313" key="4">
    <source>
        <dbReference type="Proteomes" id="UP001152320"/>
    </source>
</evidence>
<dbReference type="InterPro" id="IPR000242">
    <property type="entry name" value="PTP_cat"/>
</dbReference>
<dbReference type="SMART" id="SM00404">
    <property type="entry name" value="PTPc_motif"/>
    <property type="match status" value="1"/>
</dbReference>
<dbReference type="PANTHER" id="PTHR19134">
    <property type="entry name" value="RECEPTOR-TYPE TYROSINE-PROTEIN PHOSPHATASE"/>
    <property type="match status" value="1"/>
</dbReference>
<dbReference type="PRINTS" id="PR00700">
    <property type="entry name" value="PRTYPHPHTASE"/>
</dbReference>
<dbReference type="Proteomes" id="UP001152320">
    <property type="component" value="Chromosome 6"/>
</dbReference>
<sequence>MHITCMATDEGPSSYIQRTFDVKHVNSKEVLSVTHIQMKKWNPDTNLEGIVSVFKDVDMMHKRGQCTQPIVIHCINGFDRSGVVVTVISELERITVTERIDVFSTVKKLRDQHEHMLKNTDDYILCYHLLKAYLTSSNSDYENVDDIRHK</sequence>
<dbReference type="InterPro" id="IPR016130">
    <property type="entry name" value="Tyr_Pase_AS"/>
</dbReference>
<gene>
    <name evidence="3" type="ORF">HOLleu_14534</name>
</gene>
<organism evidence="3 4">
    <name type="scientific">Holothuria leucospilota</name>
    <name type="common">Black long sea cucumber</name>
    <name type="synonym">Mertensiothuria leucospilota</name>
    <dbReference type="NCBI Taxonomy" id="206669"/>
    <lineage>
        <taxon>Eukaryota</taxon>
        <taxon>Metazoa</taxon>
        <taxon>Echinodermata</taxon>
        <taxon>Eleutherozoa</taxon>
        <taxon>Echinozoa</taxon>
        <taxon>Holothuroidea</taxon>
        <taxon>Aspidochirotacea</taxon>
        <taxon>Aspidochirotida</taxon>
        <taxon>Holothuriidae</taxon>
        <taxon>Holothuria</taxon>
    </lineage>
</organism>
<dbReference type="Gene3D" id="3.90.190.10">
    <property type="entry name" value="Protein tyrosine phosphatase superfamily"/>
    <property type="match status" value="1"/>
</dbReference>
<accession>A0A9Q1HCK0</accession>
<feature type="domain" description="Tyrosine specific protein phosphatases" evidence="2">
    <location>
        <begin position="48"/>
        <end position="124"/>
    </location>
</feature>
<keyword evidence="3" id="KW-0675">Receptor</keyword>
<dbReference type="AlphaFoldDB" id="A0A9Q1HCK0"/>
<evidence type="ECO:0000259" key="2">
    <source>
        <dbReference type="PROSITE" id="PS50056"/>
    </source>
</evidence>
<dbReference type="EMBL" id="JAIZAY010000006">
    <property type="protein sequence ID" value="KAJ8040291.1"/>
    <property type="molecule type" value="Genomic_DNA"/>
</dbReference>
<dbReference type="InterPro" id="IPR000387">
    <property type="entry name" value="Tyr_Pase_dom"/>
</dbReference>
<evidence type="ECO:0000259" key="1">
    <source>
        <dbReference type="PROSITE" id="PS50055"/>
    </source>
</evidence>
<dbReference type="SUPFAM" id="SSF52799">
    <property type="entry name" value="(Phosphotyrosine protein) phosphatases II"/>
    <property type="match status" value="1"/>
</dbReference>